<dbReference type="EMBL" id="ML208567">
    <property type="protein sequence ID" value="TFK62672.1"/>
    <property type="molecule type" value="Genomic_DNA"/>
</dbReference>
<protein>
    <submittedName>
        <fullName evidence="1">Uncharacterized protein</fullName>
    </submittedName>
</protein>
<accession>A0ACD3AAC9</accession>
<gene>
    <name evidence="1" type="ORF">BDN72DRAFT_377966</name>
</gene>
<evidence type="ECO:0000313" key="2">
    <source>
        <dbReference type="Proteomes" id="UP000308600"/>
    </source>
</evidence>
<name>A0ACD3AAC9_9AGAR</name>
<organism evidence="1 2">
    <name type="scientific">Pluteus cervinus</name>
    <dbReference type="NCBI Taxonomy" id="181527"/>
    <lineage>
        <taxon>Eukaryota</taxon>
        <taxon>Fungi</taxon>
        <taxon>Dikarya</taxon>
        <taxon>Basidiomycota</taxon>
        <taxon>Agaricomycotina</taxon>
        <taxon>Agaricomycetes</taxon>
        <taxon>Agaricomycetidae</taxon>
        <taxon>Agaricales</taxon>
        <taxon>Pluteineae</taxon>
        <taxon>Pluteaceae</taxon>
        <taxon>Pluteus</taxon>
    </lineage>
</organism>
<dbReference type="Proteomes" id="UP000308600">
    <property type="component" value="Unassembled WGS sequence"/>
</dbReference>
<sequence>MARGFPSLPVEILDTIVALIQEHSDLLSLALTTRSLSFLVLPHHAEYRIVRLATRHPEVWAHLAERLDLARNIDALYLIEDPHYLPLPERYPVTLIPGAARESGLLELPNDEHERVRVLNVVGALRNMTSLRRFVWIQPWASGIWMDNPSYYRDILQVLTQLPSLRELKIFDTSLGNVLDDTSPLWHVKGLQSIQFEGCVWMQSHLHPHLVSMLKGSNDLQTLSLSTIPVSPDFWSYRFTHLRRLNLSGNSIFHNRSDDEVLEFLEAHPSIEDLTWFPCDMDSKLCSGSLPGLKRLISGHEFALSLVQDRIGAEPRAFDCLSRLIIDPLTLQSLAPTPLGGLGDSEAEGGGTQGGGGGGGCLKELHVLTYDAIESIHRLSELYPTLQVLDIKGFGPQDRSDGHASYSLDDYIDALSRFSALECLPDVTLWEAIQQVEGDEQRDGVLMRLSEKCPNLRVLGHWDDQSRRVVDVHLKREPVVVDGTGTGSGKVTWLTKHHFD</sequence>
<reference evidence="1 2" key="1">
    <citation type="journal article" date="2019" name="Nat. Ecol. Evol.">
        <title>Megaphylogeny resolves global patterns of mushroom evolution.</title>
        <authorList>
            <person name="Varga T."/>
            <person name="Krizsan K."/>
            <person name="Foldi C."/>
            <person name="Dima B."/>
            <person name="Sanchez-Garcia M."/>
            <person name="Sanchez-Ramirez S."/>
            <person name="Szollosi G.J."/>
            <person name="Szarkandi J.G."/>
            <person name="Papp V."/>
            <person name="Albert L."/>
            <person name="Andreopoulos W."/>
            <person name="Angelini C."/>
            <person name="Antonin V."/>
            <person name="Barry K.W."/>
            <person name="Bougher N.L."/>
            <person name="Buchanan P."/>
            <person name="Buyck B."/>
            <person name="Bense V."/>
            <person name="Catcheside P."/>
            <person name="Chovatia M."/>
            <person name="Cooper J."/>
            <person name="Damon W."/>
            <person name="Desjardin D."/>
            <person name="Finy P."/>
            <person name="Geml J."/>
            <person name="Haridas S."/>
            <person name="Hughes K."/>
            <person name="Justo A."/>
            <person name="Karasinski D."/>
            <person name="Kautmanova I."/>
            <person name="Kiss B."/>
            <person name="Kocsube S."/>
            <person name="Kotiranta H."/>
            <person name="LaButti K.M."/>
            <person name="Lechner B.E."/>
            <person name="Liimatainen K."/>
            <person name="Lipzen A."/>
            <person name="Lukacs Z."/>
            <person name="Mihaltcheva S."/>
            <person name="Morgado L.N."/>
            <person name="Niskanen T."/>
            <person name="Noordeloos M.E."/>
            <person name="Ohm R.A."/>
            <person name="Ortiz-Santana B."/>
            <person name="Ovrebo C."/>
            <person name="Racz N."/>
            <person name="Riley R."/>
            <person name="Savchenko A."/>
            <person name="Shiryaev A."/>
            <person name="Soop K."/>
            <person name="Spirin V."/>
            <person name="Szebenyi C."/>
            <person name="Tomsovsky M."/>
            <person name="Tulloss R.E."/>
            <person name="Uehling J."/>
            <person name="Grigoriev I.V."/>
            <person name="Vagvolgyi C."/>
            <person name="Papp T."/>
            <person name="Martin F.M."/>
            <person name="Miettinen O."/>
            <person name="Hibbett D.S."/>
            <person name="Nagy L.G."/>
        </authorList>
    </citation>
    <scope>NUCLEOTIDE SEQUENCE [LARGE SCALE GENOMIC DNA]</scope>
    <source>
        <strain evidence="1 2">NL-1719</strain>
    </source>
</reference>
<evidence type="ECO:0000313" key="1">
    <source>
        <dbReference type="EMBL" id="TFK62672.1"/>
    </source>
</evidence>
<proteinExistence type="predicted"/>
<keyword evidence="2" id="KW-1185">Reference proteome</keyword>